<comment type="caution">
    <text evidence="4">The sequence shown here is derived from an EMBL/GenBank/DDBJ whole genome shotgun (WGS) entry which is preliminary data.</text>
</comment>
<feature type="domain" description="Response regulatory" evidence="3">
    <location>
        <begin position="232"/>
        <end position="348"/>
    </location>
</feature>
<name>A0A494X8Y9_9BURK</name>
<dbReference type="PANTHER" id="PTHR44591:SF3">
    <property type="entry name" value="RESPONSE REGULATORY DOMAIN-CONTAINING PROTEIN"/>
    <property type="match status" value="1"/>
</dbReference>
<dbReference type="PANTHER" id="PTHR44591">
    <property type="entry name" value="STRESS RESPONSE REGULATOR PROTEIN 1"/>
    <property type="match status" value="1"/>
</dbReference>
<reference evidence="4 5" key="1">
    <citation type="submission" date="2018-10" db="EMBL/GenBank/DDBJ databases">
        <title>Paraburkholderia sp. 7MK8-2, isolated from soil.</title>
        <authorList>
            <person name="Gao Z.-H."/>
            <person name="Qiu L.-H."/>
        </authorList>
    </citation>
    <scope>NUCLEOTIDE SEQUENCE [LARGE SCALE GENOMIC DNA]</scope>
    <source>
        <strain evidence="4 5">7MK8-2</strain>
    </source>
</reference>
<dbReference type="Pfam" id="PF00072">
    <property type="entry name" value="Response_reg"/>
    <property type="match status" value="1"/>
</dbReference>
<accession>A0A494X8Y9</accession>
<dbReference type="GO" id="GO:0000160">
    <property type="term" value="P:phosphorelay signal transduction system"/>
    <property type="evidence" value="ECO:0007669"/>
    <property type="project" value="InterPro"/>
</dbReference>
<feature type="modified residue" description="4-aspartylphosphate" evidence="2">
    <location>
        <position position="281"/>
    </location>
</feature>
<sequence length="352" mass="38423">MKDDPSILIAADSDANARFVARLLAEEFRVLHVSTRPEQAAGDFDQHLPSVVILSFGRLDAAQRYYMGLYHTSKLVHAVPHRTIVLTSSHDLWRVCDLCRKGDFDDYVLFWPSTNDGPRLTMAVHHALQALENATLEAVTPGQLAAHARYIASLEPNLAEFARRFATEVDNTSAAASAAEQAAGSEFMHHFSGLGESVDALCRAAQTLASALGAQLQAARTMRELATLVRPRVLAVDDEAFQRTLLGQLLSGTNIDLTCAASGIQALSLLWKVRPDLVLMDVDLPDLNGVELTRRLKSVQAFAHVPVIIVTGHSQRAIVLETLKAGAVDFMVKPFVRATLLEKLETFLPGVK</sequence>
<dbReference type="SMART" id="SM00448">
    <property type="entry name" value="REC"/>
    <property type="match status" value="1"/>
</dbReference>
<dbReference type="SUPFAM" id="SSF52172">
    <property type="entry name" value="CheY-like"/>
    <property type="match status" value="2"/>
</dbReference>
<dbReference type="Gene3D" id="3.40.50.2300">
    <property type="match status" value="1"/>
</dbReference>
<dbReference type="InterPro" id="IPR011006">
    <property type="entry name" value="CheY-like_superfamily"/>
</dbReference>
<dbReference type="PROSITE" id="PS50110">
    <property type="entry name" value="RESPONSE_REGULATORY"/>
    <property type="match status" value="1"/>
</dbReference>
<dbReference type="AlphaFoldDB" id="A0A494X8Y9"/>
<keyword evidence="5" id="KW-1185">Reference proteome</keyword>
<protein>
    <submittedName>
        <fullName evidence="4">Response regulator</fullName>
    </submittedName>
</protein>
<dbReference type="InterPro" id="IPR050595">
    <property type="entry name" value="Bact_response_regulator"/>
</dbReference>
<dbReference type="RefSeq" id="WP_121281205.1">
    <property type="nucleotide sequence ID" value="NZ_RBZV01000014.1"/>
</dbReference>
<dbReference type="OrthoDB" id="9179585at2"/>
<evidence type="ECO:0000256" key="2">
    <source>
        <dbReference type="PROSITE-ProRule" id="PRU00169"/>
    </source>
</evidence>
<evidence type="ECO:0000256" key="1">
    <source>
        <dbReference type="ARBA" id="ARBA00022553"/>
    </source>
</evidence>
<gene>
    <name evidence="4" type="ORF">D7S89_23145</name>
</gene>
<proteinExistence type="predicted"/>
<dbReference type="InterPro" id="IPR001789">
    <property type="entry name" value="Sig_transdc_resp-reg_receiver"/>
</dbReference>
<dbReference type="Proteomes" id="UP000280434">
    <property type="component" value="Unassembled WGS sequence"/>
</dbReference>
<evidence type="ECO:0000313" key="5">
    <source>
        <dbReference type="Proteomes" id="UP000280434"/>
    </source>
</evidence>
<evidence type="ECO:0000259" key="3">
    <source>
        <dbReference type="PROSITE" id="PS50110"/>
    </source>
</evidence>
<dbReference type="EMBL" id="RBZV01000014">
    <property type="protein sequence ID" value="RKP44113.1"/>
    <property type="molecule type" value="Genomic_DNA"/>
</dbReference>
<keyword evidence="1 2" id="KW-0597">Phosphoprotein</keyword>
<evidence type="ECO:0000313" key="4">
    <source>
        <dbReference type="EMBL" id="RKP44113.1"/>
    </source>
</evidence>
<organism evidence="4 5">
    <name type="scientific">Trinickia fusca</name>
    <dbReference type="NCBI Taxonomy" id="2419777"/>
    <lineage>
        <taxon>Bacteria</taxon>
        <taxon>Pseudomonadati</taxon>
        <taxon>Pseudomonadota</taxon>
        <taxon>Betaproteobacteria</taxon>
        <taxon>Burkholderiales</taxon>
        <taxon>Burkholderiaceae</taxon>
        <taxon>Trinickia</taxon>
    </lineage>
</organism>